<evidence type="ECO:0000313" key="1">
    <source>
        <dbReference type="EMBL" id="KZK08640.1"/>
    </source>
</evidence>
<gene>
    <name evidence="1" type="ORF">AB996_0077</name>
</gene>
<name>A0A161W5A9_LACLC</name>
<dbReference type="PATRIC" id="fig|1359.32.peg.2158"/>
<sequence>MDKVIFVHFFSVLFYNGVGDKANIRFRSLFSSDDKKNSED</sequence>
<reference evidence="1 2" key="1">
    <citation type="submission" date="2015-08" db="EMBL/GenBank/DDBJ databases">
        <title>Draft Genome Sequences of 11 Lactococcus lactis subspecies cremoris strains.</title>
        <authorList>
            <person name="Wels M."/>
            <person name="Backus L."/>
            <person name="Boekhorst J."/>
            <person name="Dijkstra A."/>
            <person name="Beerthuizen M."/>
            <person name="Siezen R."/>
            <person name="Bachmann H."/>
            <person name="Van Hijum S."/>
        </authorList>
    </citation>
    <scope>NUCLEOTIDE SEQUENCE [LARGE SCALE GENOMIC DNA]</scope>
    <source>
        <strain evidence="1 2">KW10</strain>
    </source>
</reference>
<proteinExistence type="predicted"/>
<dbReference type="EMBL" id="LIYF01000001">
    <property type="protein sequence ID" value="KZK08640.1"/>
    <property type="molecule type" value="Genomic_DNA"/>
</dbReference>
<protein>
    <submittedName>
        <fullName evidence="1">Uncharacterized protein</fullName>
    </submittedName>
</protein>
<dbReference type="Proteomes" id="UP000076519">
    <property type="component" value="Unassembled WGS sequence"/>
</dbReference>
<comment type="caution">
    <text evidence="1">The sequence shown here is derived from an EMBL/GenBank/DDBJ whole genome shotgun (WGS) entry which is preliminary data.</text>
</comment>
<dbReference type="AlphaFoldDB" id="A0A161W5A9"/>
<accession>A0A161W5A9</accession>
<organism evidence="1 2">
    <name type="scientific">Lactococcus lactis subsp. cremoris</name>
    <name type="common">Streptococcus cremoris</name>
    <dbReference type="NCBI Taxonomy" id="1359"/>
    <lineage>
        <taxon>Bacteria</taxon>
        <taxon>Bacillati</taxon>
        <taxon>Bacillota</taxon>
        <taxon>Bacilli</taxon>
        <taxon>Lactobacillales</taxon>
        <taxon>Streptococcaceae</taxon>
        <taxon>Lactococcus</taxon>
    </lineage>
</organism>
<evidence type="ECO:0000313" key="2">
    <source>
        <dbReference type="Proteomes" id="UP000076519"/>
    </source>
</evidence>